<dbReference type="AlphaFoldDB" id="B9T637"/>
<dbReference type="EMBL" id="EQ974575">
    <property type="protein sequence ID" value="EEF28669.1"/>
    <property type="molecule type" value="Genomic_DNA"/>
</dbReference>
<keyword evidence="2" id="KW-1185">Reference proteome</keyword>
<reference evidence="2" key="1">
    <citation type="journal article" date="2010" name="Nat. Biotechnol.">
        <title>Draft genome sequence of the oilseed species Ricinus communis.</title>
        <authorList>
            <person name="Chan A.P."/>
            <person name="Crabtree J."/>
            <person name="Zhao Q."/>
            <person name="Lorenzi H."/>
            <person name="Orvis J."/>
            <person name="Puiu D."/>
            <person name="Melake-Berhan A."/>
            <person name="Jones K.M."/>
            <person name="Redman J."/>
            <person name="Chen G."/>
            <person name="Cahoon E.B."/>
            <person name="Gedil M."/>
            <person name="Stanke M."/>
            <person name="Haas B.J."/>
            <person name="Wortman J.R."/>
            <person name="Fraser-Liggett C.M."/>
            <person name="Ravel J."/>
            <person name="Rabinowicz P.D."/>
        </authorList>
    </citation>
    <scope>NUCLEOTIDE SEQUENCE [LARGE SCALE GENOMIC DNA]</scope>
    <source>
        <strain evidence="2">cv. Hale</strain>
    </source>
</reference>
<dbReference type="InParanoid" id="B9T637"/>
<sequence length="96" mass="10574">MHFRSPHVPMSYGLSNGEIEDLTCETELDGPDLCNEVAATFKLVGKTSAGENEDSAGLEVLDDHLGENEPEDEEIVDCQYMSSNDEELQDARKALK</sequence>
<organism evidence="1 2">
    <name type="scientific">Ricinus communis</name>
    <name type="common">Castor bean</name>
    <dbReference type="NCBI Taxonomy" id="3988"/>
    <lineage>
        <taxon>Eukaryota</taxon>
        <taxon>Viridiplantae</taxon>
        <taxon>Streptophyta</taxon>
        <taxon>Embryophyta</taxon>
        <taxon>Tracheophyta</taxon>
        <taxon>Spermatophyta</taxon>
        <taxon>Magnoliopsida</taxon>
        <taxon>eudicotyledons</taxon>
        <taxon>Gunneridae</taxon>
        <taxon>Pentapetalae</taxon>
        <taxon>rosids</taxon>
        <taxon>fabids</taxon>
        <taxon>Malpighiales</taxon>
        <taxon>Euphorbiaceae</taxon>
        <taxon>Acalyphoideae</taxon>
        <taxon>Acalypheae</taxon>
        <taxon>Ricinus</taxon>
    </lineage>
</organism>
<name>B9T637_RICCO</name>
<proteinExistence type="predicted"/>
<gene>
    <name evidence="1" type="ORF">RCOM_0380420</name>
</gene>
<evidence type="ECO:0000313" key="1">
    <source>
        <dbReference type="EMBL" id="EEF28669.1"/>
    </source>
</evidence>
<evidence type="ECO:0000313" key="2">
    <source>
        <dbReference type="Proteomes" id="UP000008311"/>
    </source>
</evidence>
<dbReference type="Proteomes" id="UP000008311">
    <property type="component" value="Unassembled WGS sequence"/>
</dbReference>
<accession>B9T637</accession>
<protein>
    <submittedName>
        <fullName evidence="1">Uncharacterized protein</fullName>
    </submittedName>
</protein>